<evidence type="ECO:0000313" key="2">
    <source>
        <dbReference type="EMBL" id="OQU89988.1"/>
    </source>
</evidence>
<gene>
    <name evidence="2" type="ORF">SORBI_3002G312550</name>
</gene>
<accession>A0A1W0W6F1</accession>
<reference evidence="3" key="2">
    <citation type="journal article" date="2018" name="Plant J.">
        <title>The Sorghum bicolor reference genome: improved assembly, gene annotations, a transcriptome atlas, and signatures of genome organization.</title>
        <authorList>
            <person name="McCormick R.F."/>
            <person name="Truong S.K."/>
            <person name="Sreedasyam A."/>
            <person name="Jenkins J."/>
            <person name="Shu S."/>
            <person name="Sims D."/>
            <person name="Kennedy M."/>
            <person name="Amirebrahimi M."/>
            <person name="Weers B.D."/>
            <person name="McKinley B."/>
            <person name="Mattison A."/>
            <person name="Morishige D.T."/>
            <person name="Grimwood J."/>
            <person name="Schmutz J."/>
            <person name="Mullet J.E."/>
        </authorList>
    </citation>
    <scope>NUCLEOTIDE SEQUENCE [LARGE SCALE GENOMIC DNA]</scope>
    <source>
        <strain evidence="3">cv. BTx623</strain>
    </source>
</reference>
<dbReference type="AlphaFoldDB" id="A0A1W0W6F1"/>
<evidence type="ECO:0000313" key="3">
    <source>
        <dbReference type="Proteomes" id="UP000000768"/>
    </source>
</evidence>
<name>A0A1W0W6F1_SORBI</name>
<dbReference type="InParanoid" id="A0A1W0W6F1"/>
<feature type="region of interest" description="Disordered" evidence="1">
    <location>
        <begin position="44"/>
        <end position="67"/>
    </location>
</feature>
<sequence>MTISSKSWDPWPHDTRILAAILHQATHKQKPGSKRVGWYLPTQSSQFSRSPQKYLHGQDGGHPASII</sequence>
<evidence type="ECO:0000256" key="1">
    <source>
        <dbReference type="SAM" id="MobiDB-lite"/>
    </source>
</evidence>
<dbReference type="Proteomes" id="UP000000768">
    <property type="component" value="Chromosome 2"/>
</dbReference>
<reference evidence="2 3" key="1">
    <citation type="journal article" date="2009" name="Nature">
        <title>The Sorghum bicolor genome and the diversification of grasses.</title>
        <authorList>
            <person name="Paterson A.H."/>
            <person name="Bowers J.E."/>
            <person name="Bruggmann R."/>
            <person name="Dubchak I."/>
            <person name="Grimwood J."/>
            <person name="Gundlach H."/>
            <person name="Haberer G."/>
            <person name="Hellsten U."/>
            <person name="Mitros T."/>
            <person name="Poliakov A."/>
            <person name="Schmutz J."/>
            <person name="Spannagl M."/>
            <person name="Tang H."/>
            <person name="Wang X."/>
            <person name="Wicker T."/>
            <person name="Bharti A.K."/>
            <person name="Chapman J."/>
            <person name="Feltus F.A."/>
            <person name="Gowik U."/>
            <person name="Grigoriev I.V."/>
            <person name="Lyons E."/>
            <person name="Maher C.A."/>
            <person name="Martis M."/>
            <person name="Narechania A."/>
            <person name="Otillar R.P."/>
            <person name="Penning B.W."/>
            <person name="Salamov A.A."/>
            <person name="Wang Y."/>
            <person name="Zhang L."/>
            <person name="Carpita N.C."/>
            <person name="Freeling M."/>
            <person name="Gingle A.R."/>
            <person name="Hash C.T."/>
            <person name="Keller B."/>
            <person name="Klein P."/>
            <person name="Kresovich S."/>
            <person name="McCann M.C."/>
            <person name="Ming R."/>
            <person name="Peterson D.G."/>
            <person name="Mehboob-ur-Rahman"/>
            <person name="Ware D."/>
            <person name="Westhoff P."/>
            <person name="Mayer K.F."/>
            <person name="Messing J."/>
            <person name="Rokhsar D.S."/>
        </authorList>
    </citation>
    <scope>NUCLEOTIDE SEQUENCE [LARGE SCALE GENOMIC DNA]</scope>
    <source>
        <strain evidence="3">cv. BTx623</strain>
    </source>
</reference>
<keyword evidence="3" id="KW-1185">Reference proteome</keyword>
<dbReference type="EMBL" id="CM000761">
    <property type="protein sequence ID" value="OQU89988.1"/>
    <property type="molecule type" value="Genomic_DNA"/>
</dbReference>
<protein>
    <submittedName>
        <fullName evidence="2">Uncharacterized protein</fullName>
    </submittedName>
</protein>
<organism evidence="2 3">
    <name type="scientific">Sorghum bicolor</name>
    <name type="common">Sorghum</name>
    <name type="synonym">Sorghum vulgare</name>
    <dbReference type="NCBI Taxonomy" id="4558"/>
    <lineage>
        <taxon>Eukaryota</taxon>
        <taxon>Viridiplantae</taxon>
        <taxon>Streptophyta</taxon>
        <taxon>Embryophyta</taxon>
        <taxon>Tracheophyta</taxon>
        <taxon>Spermatophyta</taxon>
        <taxon>Magnoliopsida</taxon>
        <taxon>Liliopsida</taxon>
        <taxon>Poales</taxon>
        <taxon>Poaceae</taxon>
        <taxon>PACMAD clade</taxon>
        <taxon>Panicoideae</taxon>
        <taxon>Andropogonodae</taxon>
        <taxon>Andropogoneae</taxon>
        <taxon>Sorghinae</taxon>
        <taxon>Sorghum</taxon>
    </lineage>
</organism>
<dbReference type="Gramene" id="OQU89988">
    <property type="protein sequence ID" value="OQU89988"/>
    <property type="gene ID" value="SORBI_3002G312550"/>
</dbReference>
<proteinExistence type="predicted"/>